<evidence type="ECO:0000313" key="2">
    <source>
        <dbReference type="EMBL" id="OGM06140.1"/>
    </source>
</evidence>
<keyword evidence="1" id="KW-1133">Transmembrane helix</keyword>
<evidence type="ECO:0000256" key="1">
    <source>
        <dbReference type="SAM" id="Phobius"/>
    </source>
</evidence>
<dbReference type="AlphaFoldDB" id="A0A1F7WTP8"/>
<keyword evidence="1" id="KW-0812">Transmembrane</keyword>
<comment type="caution">
    <text evidence="2">The sequence shown here is derived from an EMBL/GenBank/DDBJ whole genome shotgun (WGS) entry which is preliminary data.</text>
</comment>
<dbReference type="EMBL" id="MGFM01000002">
    <property type="protein sequence ID" value="OGM06140.1"/>
    <property type="molecule type" value="Genomic_DNA"/>
</dbReference>
<feature type="transmembrane region" description="Helical" evidence="1">
    <location>
        <begin position="87"/>
        <end position="106"/>
    </location>
</feature>
<reference evidence="2 3" key="1">
    <citation type="journal article" date="2016" name="Nat. Commun.">
        <title>Thousands of microbial genomes shed light on interconnected biogeochemical processes in an aquifer system.</title>
        <authorList>
            <person name="Anantharaman K."/>
            <person name="Brown C.T."/>
            <person name="Hug L.A."/>
            <person name="Sharon I."/>
            <person name="Castelle C.J."/>
            <person name="Probst A.J."/>
            <person name="Thomas B.C."/>
            <person name="Singh A."/>
            <person name="Wilkins M.J."/>
            <person name="Karaoz U."/>
            <person name="Brodie E.L."/>
            <person name="Williams K.H."/>
            <person name="Hubbard S.S."/>
            <person name="Banfield J.F."/>
        </authorList>
    </citation>
    <scope>NUCLEOTIDE SEQUENCE [LARGE SCALE GENOMIC DNA]</scope>
</reference>
<organism evidence="2 3">
    <name type="scientific">Candidatus Woesebacteria bacterium GWB1_43_5</name>
    <dbReference type="NCBI Taxonomy" id="1802474"/>
    <lineage>
        <taxon>Bacteria</taxon>
        <taxon>Candidatus Woeseibacteriota</taxon>
    </lineage>
</organism>
<feature type="transmembrane region" description="Helical" evidence="1">
    <location>
        <begin position="5"/>
        <end position="22"/>
    </location>
</feature>
<proteinExistence type="predicted"/>
<feature type="transmembrane region" description="Helical" evidence="1">
    <location>
        <begin position="28"/>
        <end position="50"/>
    </location>
</feature>
<dbReference type="Proteomes" id="UP000178812">
    <property type="component" value="Unassembled WGS sequence"/>
</dbReference>
<gene>
    <name evidence="2" type="ORF">A2125_02320</name>
</gene>
<name>A0A1F7WTP8_9BACT</name>
<keyword evidence="1" id="KW-0472">Membrane</keyword>
<sequence length="173" mass="19529">MKKEIFIHTFSLIAFFAVVLLIRGWFGLFWIGGILGTILPDIDHLVYVYFLRPYELTSQRVGHMSSNRDIKGAISLLSATRSERTNLVFHTAFFQIIFLAITFLVVTSSGDLFGRGLVLAFCLHLLVDQAVDLRNSGGLGNWFRNIPITLDTNQQGWYVGIAGLAFLLFAFFF</sequence>
<feature type="transmembrane region" description="Helical" evidence="1">
    <location>
        <begin position="155"/>
        <end position="172"/>
    </location>
</feature>
<protein>
    <submittedName>
        <fullName evidence="2">Uncharacterized protein</fullName>
    </submittedName>
</protein>
<accession>A0A1F7WTP8</accession>
<evidence type="ECO:0000313" key="3">
    <source>
        <dbReference type="Proteomes" id="UP000178812"/>
    </source>
</evidence>